<organism evidence="5">
    <name type="scientific">Baileyella intestinalis</name>
    <dbReference type="NCBI Taxonomy" id="2606709"/>
    <lineage>
        <taxon>Bacteria</taxon>
        <taxon>Bacillati</taxon>
        <taxon>Bacillota</taxon>
        <taxon>Clostridia</taxon>
        <taxon>Peptostreptococcales</taxon>
        <taxon>Anaerovoracaceae</taxon>
        <taxon>Baileyella</taxon>
    </lineage>
</organism>
<keyword evidence="2" id="KW-0285">Flavoprotein</keyword>
<dbReference type="InterPro" id="IPR052174">
    <property type="entry name" value="Flavoredoxin"/>
</dbReference>
<name>A0A6A8M7K0_9FIRM</name>
<reference evidence="5" key="1">
    <citation type="submission" date="2019-09" db="EMBL/GenBank/DDBJ databases">
        <title>In-depth cultivation of the pig gut microbiome towards novel bacterial diversity and tailored functional studies.</title>
        <authorList>
            <person name="Wylensek D."/>
            <person name="Hitch T.C.A."/>
            <person name="Clavel T."/>
        </authorList>
    </citation>
    <scope>NUCLEOTIDE SEQUENCE</scope>
    <source>
        <strain evidence="5">RF-744-FAT-WT-3</strain>
    </source>
</reference>
<proteinExistence type="inferred from homology"/>
<dbReference type="InterPro" id="IPR012349">
    <property type="entry name" value="Split_barrel_FMN-bd"/>
</dbReference>
<evidence type="ECO:0000313" key="5">
    <source>
        <dbReference type="EMBL" id="MST68538.1"/>
    </source>
</evidence>
<evidence type="ECO:0000256" key="3">
    <source>
        <dbReference type="ARBA" id="ARBA00038054"/>
    </source>
</evidence>
<evidence type="ECO:0000256" key="2">
    <source>
        <dbReference type="ARBA" id="ARBA00022630"/>
    </source>
</evidence>
<dbReference type="GO" id="GO:0010181">
    <property type="term" value="F:FMN binding"/>
    <property type="evidence" value="ECO:0007669"/>
    <property type="project" value="InterPro"/>
</dbReference>
<dbReference type="GO" id="GO:0016646">
    <property type="term" value="F:oxidoreductase activity, acting on the CH-NH group of donors, NAD or NADP as acceptor"/>
    <property type="evidence" value="ECO:0007669"/>
    <property type="project" value="UniProtKB-ARBA"/>
</dbReference>
<sequence>MKKDLGVKPLLAPMPVLMIATYSENETVDVMNMAWGGVCGSKEVVLNISEGHKTTENLRKRGAFTLSVADGAHVKESDFFGIATGNKDPEKFQRSGMHAVKSEKVDAPVVEEYPVTLECKVSEIVQGKTCLHVYGDILGVLVDDSLLDEEGNVDIRKMDPLIFDTFGRKYYRYGEEVAGAWKAGMDLVEK</sequence>
<comment type="caution">
    <text evidence="5">The sequence shown here is derived from an EMBL/GenBank/DDBJ whole genome shotgun (WGS) entry which is preliminary data.</text>
</comment>
<dbReference type="SMART" id="SM00903">
    <property type="entry name" value="Flavin_Reduct"/>
    <property type="match status" value="1"/>
</dbReference>
<feature type="domain" description="Flavin reductase like" evidence="4">
    <location>
        <begin position="11"/>
        <end position="156"/>
    </location>
</feature>
<comment type="cofactor">
    <cofactor evidence="1">
        <name>FMN</name>
        <dbReference type="ChEBI" id="CHEBI:58210"/>
    </cofactor>
</comment>
<dbReference type="RefSeq" id="WP_154572010.1">
    <property type="nucleotide sequence ID" value="NZ_VUNB01000002.1"/>
</dbReference>
<dbReference type="InterPro" id="IPR002563">
    <property type="entry name" value="Flavin_Rdtase-like_dom"/>
</dbReference>
<dbReference type="Gene3D" id="2.30.110.10">
    <property type="entry name" value="Electron Transport, Fmn-binding Protein, Chain A"/>
    <property type="match status" value="1"/>
</dbReference>
<dbReference type="SUPFAM" id="SSF50475">
    <property type="entry name" value="FMN-binding split barrel"/>
    <property type="match status" value="1"/>
</dbReference>
<dbReference type="EMBL" id="VUNB01000002">
    <property type="protein sequence ID" value="MST68538.1"/>
    <property type="molecule type" value="Genomic_DNA"/>
</dbReference>
<evidence type="ECO:0000259" key="4">
    <source>
        <dbReference type="SMART" id="SM00903"/>
    </source>
</evidence>
<gene>
    <name evidence="5" type="ORF">FYJ66_02895</name>
</gene>
<protein>
    <submittedName>
        <fullName evidence="5">Flavin reductase family protein</fullName>
    </submittedName>
</protein>
<dbReference type="AlphaFoldDB" id="A0A6A8M7K0"/>
<evidence type="ECO:0000256" key="1">
    <source>
        <dbReference type="ARBA" id="ARBA00001917"/>
    </source>
</evidence>
<comment type="similarity">
    <text evidence="3">Belongs to the flavoredoxin family.</text>
</comment>
<dbReference type="PANTHER" id="PTHR43567">
    <property type="entry name" value="FLAVOREDOXIN-RELATED-RELATED"/>
    <property type="match status" value="1"/>
</dbReference>
<dbReference type="Pfam" id="PF01613">
    <property type="entry name" value="Flavin_Reduct"/>
    <property type="match status" value="1"/>
</dbReference>
<accession>A0A6A8M7K0</accession>
<dbReference type="PANTHER" id="PTHR43567:SF1">
    <property type="entry name" value="FLAVOREDOXIN"/>
    <property type="match status" value="1"/>
</dbReference>